<dbReference type="EMBL" id="JAEUAK010000004">
    <property type="protein sequence ID" value="MBW9052972.1"/>
    <property type="molecule type" value="Genomic_DNA"/>
</dbReference>
<evidence type="ECO:0000256" key="6">
    <source>
        <dbReference type="ARBA" id="ARBA00022989"/>
    </source>
</evidence>
<evidence type="ECO:0000259" key="9">
    <source>
        <dbReference type="Pfam" id="PF13231"/>
    </source>
</evidence>
<name>A0ABS7GSP5_9HYPH</name>
<protein>
    <submittedName>
        <fullName evidence="10">Glycosyltransferase family 39 protein</fullName>
    </submittedName>
</protein>
<feature type="transmembrane region" description="Helical" evidence="8">
    <location>
        <begin position="152"/>
        <end position="168"/>
    </location>
</feature>
<keyword evidence="2" id="KW-1003">Cell membrane</keyword>
<accession>A0ABS7GSP5</accession>
<dbReference type="PANTHER" id="PTHR33908">
    <property type="entry name" value="MANNOSYLTRANSFERASE YKCB-RELATED"/>
    <property type="match status" value="1"/>
</dbReference>
<comment type="subcellular location">
    <subcellularLocation>
        <location evidence="1">Cell membrane</location>
        <topology evidence="1">Multi-pass membrane protein</topology>
    </subcellularLocation>
</comment>
<feature type="transmembrane region" description="Helical" evidence="8">
    <location>
        <begin position="197"/>
        <end position="218"/>
    </location>
</feature>
<organism evidence="10 11">
    <name type="scientific">Rhizobium mesosinicum</name>
    <dbReference type="NCBI Taxonomy" id="335017"/>
    <lineage>
        <taxon>Bacteria</taxon>
        <taxon>Pseudomonadati</taxon>
        <taxon>Pseudomonadota</taxon>
        <taxon>Alphaproteobacteria</taxon>
        <taxon>Hyphomicrobiales</taxon>
        <taxon>Rhizobiaceae</taxon>
        <taxon>Rhizobium/Agrobacterium group</taxon>
        <taxon>Rhizobium</taxon>
    </lineage>
</organism>
<feature type="transmembrane region" description="Helical" evidence="8">
    <location>
        <begin position="345"/>
        <end position="365"/>
    </location>
</feature>
<feature type="domain" description="Glycosyltransferase RgtA/B/C/D-like" evidence="9">
    <location>
        <begin position="55"/>
        <end position="216"/>
    </location>
</feature>
<sequence>MKSLFSRRPHLILAVLGAYFLLHLIVRLSIPNALELDEAEQMLLSQWFAFGYNSQPPFYNWMQYGVTSLIGVSLFSLSFLKCSMLFLSYVFYWLTARLTLKNNGLVVVATLGLLTVPQVVFEAQRDLTHSVATIFAGSLFLYGFFRTLKTPSTISYAIVGIATGIGVISKYNFALLPAAALVAALIDTDFRKRIFDWRLGLTIVLSVAIVLPHAVWFLQHLDLALDRTLHKMTGDEESFLSQVSTGFLRFISAMIGIAGVSVFIFLALFAKSLPAMWRTSSRWTRIAGRILLIEIGAIALMILLAGVDNVADRWLTPLFLILPLYICMKAESAEVDAGAPLRKSIAVGGVIMGAVLAVLAMRAYYGPLFGKYQRLNIPYASFAETIRKEIGGEPGLIVGYDPHLDGNMRLQMPGTPVQSYFYPDFKPTFQVDAKHPVVFVWRDDKGRTPPAWPEYYFKDVIAQNGLKQPETHIVALPYIYGRPGDTYQFAYAVAHP</sequence>
<evidence type="ECO:0000256" key="4">
    <source>
        <dbReference type="ARBA" id="ARBA00022679"/>
    </source>
</evidence>
<comment type="caution">
    <text evidence="10">The sequence shown here is derived from an EMBL/GenBank/DDBJ whole genome shotgun (WGS) entry which is preliminary data.</text>
</comment>
<proteinExistence type="predicted"/>
<evidence type="ECO:0000313" key="11">
    <source>
        <dbReference type="Proteomes" id="UP000717752"/>
    </source>
</evidence>
<feature type="transmembrane region" description="Helical" evidence="8">
    <location>
        <begin position="69"/>
        <end position="92"/>
    </location>
</feature>
<evidence type="ECO:0000256" key="5">
    <source>
        <dbReference type="ARBA" id="ARBA00022692"/>
    </source>
</evidence>
<keyword evidence="4" id="KW-0808">Transferase</keyword>
<keyword evidence="11" id="KW-1185">Reference proteome</keyword>
<dbReference type="RefSeq" id="WP_220334427.1">
    <property type="nucleotide sequence ID" value="NZ_JAEUAK010000004.1"/>
</dbReference>
<evidence type="ECO:0000256" key="1">
    <source>
        <dbReference type="ARBA" id="ARBA00004651"/>
    </source>
</evidence>
<keyword evidence="3" id="KW-0328">Glycosyltransferase</keyword>
<evidence type="ECO:0000256" key="3">
    <source>
        <dbReference type="ARBA" id="ARBA00022676"/>
    </source>
</evidence>
<keyword evidence="7 8" id="KW-0472">Membrane</keyword>
<reference evidence="10 11" key="1">
    <citation type="journal article" date="2021" name="MBio">
        <title>Poor Competitiveness of Bradyrhizobium in Pigeon Pea Root Colonization in Indian Soils.</title>
        <authorList>
            <person name="Chalasani D."/>
            <person name="Basu A."/>
            <person name="Pullabhotla S.V.S.R.N."/>
            <person name="Jorrin B."/>
            <person name="Neal A.L."/>
            <person name="Poole P.S."/>
            <person name="Podile A.R."/>
            <person name="Tkacz A."/>
        </authorList>
    </citation>
    <scope>NUCLEOTIDE SEQUENCE [LARGE SCALE GENOMIC DNA]</scope>
    <source>
        <strain evidence="10 11">HU56</strain>
    </source>
</reference>
<dbReference type="PANTHER" id="PTHR33908:SF11">
    <property type="entry name" value="MEMBRANE PROTEIN"/>
    <property type="match status" value="1"/>
</dbReference>
<evidence type="ECO:0000256" key="7">
    <source>
        <dbReference type="ARBA" id="ARBA00023136"/>
    </source>
</evidence>
<evidence type="ECO:0000256" key="8">
    <source>
        <dbReference type="SAM" id="Phobius"/>
    </source>
</evidence>
<feature type="transmembrane region" description="Helical" evidence="8">
    <location>
        <begin position="104"/>
        <end position="121"/>
    </location>
</feature>
<evidence type="ECO:0000256" key="2">
    <source>
        <dbReference type="ARBA" id="ARBA00022475"/>
    </source>
</evidence>
<keyword evidence="5 8" id="KW-0812">Transmembrane</keyword>
<evidence type="ECO:0000313" key="10">
    <source>
        <dbReference type="EMBL" id="MBW9052972.1"/>
    </source>
</evidence>
<gene>
    <name evidence="10" type="ORF">JNB85_11140</name>
</gene>
<dbReference type="InterPro" id="IPR050297">
    <property type="entry name" value="LipidA_mod_glycosyltrf_83"/>
</dbReference>
<dbReference type="Proteomes" id="UP000717752">
    <property type="component" value="Unassembled WGS sequence"/>
</dbReference>
<keyword evidence="6 8" id="KW-1133">Transmembrane helix</keyword>
<dbReference type="InterPro" id="IPR038731">
    <property type="entry name" value="RgtA/B/C-like"/>
</dbReference>
<feature type="transmembrane region" description="Helical" evidence="8">
    <location>
        <begin position="290"/>
        <end position="307"/>
    </location>
</feature>
<dbReference type="Pfam" id="PF13231">
    <property type="entry name" value="PMT_2"/>
    <property type="match status" value="1"/>
</dbReference>
<feature type="transmembrane region" description="Helical" evidence="8">
    <location>
        <begin position="247"/>
        <end position="269"/>
    </location>
</feature>